<evidence type="ECO:0000313" key="1">
    <source>
        <dbReference type="EMBL" id="KAK7333661.1"/>
    </source>
</evidence>
<organism evidence="1 2">
    <name type="scientific">Phaseolus coccineus</name>
    <name type="common">Scarlet runner bean</name>
    <name type="synonym">Phaseolus multiflorus</name>
    <dbReference type="NCBI Taxonomy" id="3886"/>
    <lineage>
        <taxon>Eukaryota</taxon>
        <taxon>Viridiplantae</taxon>
        <taxon>Streptophyta</taxon>
        <taxon>Embryophyta</taxon>
        <taxon>Tracheophyta</taxon>
        <taxon>Spermatophyta</taxon>
        <taxon>Magnoliopsida</taxon>
        <taxon>eudicotyledons</taxon>
        <taxon>Gunneridae</taxon>
        <taxon>Pentapetalae</taxon>
        <taxon>rosids</taxon>
        <taxon>fabids</taxon>
        <taxon>Fabales</taxon>
        <taxon>Fabaceae</taxon>
        <taxon>Papilionoideae</taxon>
        <taxon>50 kb inversion clade</taxon>
        <taxon>NPAAA clade</taxon>
        <taxon>indigoferoid/millettioid clade</taxon>
        <taxon>Phaseoleae</taxon>
        <taxon>Phaseolus</taxon>
    </lineage>
</organism>
<name>A0AAN9LD83_PHACN</name>
<dbReference type="AlphaFoldDB" id="A0AAN9LD83"/>
<evidence type="ECO:0000313" key="2">
    <source>
        <dbReference type="Proteomes" id="UP001374584"/>
    </source>
</evidence>
<accession>A0AAN9LD83</accession>
<sequence length="81" mass="8934">MEETRHRPLQNVVATIATASKTTTTTTPMRNSTSLTKERNQGTYLAENRFHGGEKVKGGSVEQQMENGFVASLMEVCLFGQ</sequence>
<proteinExistence type="predicted"/>
<comment type="caution">
    <text evidence="1">The sequence shown here is derived from an EMBL/GenBank/DDBJ whole genome shotgun (WGS) entry which is preliminary data.</text>
</comment>
<gene>
    <name evidence="1" type="ORF">VNO80_30438</name>
</gene>
<reference evidence="1 2" key="1">
    <citation type="submission" date="2024-01" db="EMBL/GenBank/DDBJ databases">
        <title>The genomes of 5 underutilized Papilionoideae crops provide insights into root nodulation and disease resistanc.</title>
        <authorList>
            <person name="Jiang F."/>
        </authorList>
    </citation>
    <scope>NUCLEOTIDE SEQUENCE [LARGE SCALE GENOMIC DNA]</scope>
    <source>
        <strain evidence="1">JINMINGXINNONG_FW02</strain>
        <tissue evidence="1">Leaves</tissue>
    </source>
</reference>
<protein>
    <submittedName>
        <fullName evidence="1">Uncharacterized protein</fullName>
    </submittedName>
</protein>
<dbReference type="Proteomes" id="UP001374584">
    <property type="component" value="Unassembled WGS sequence"/>
</dbReference>
<keyword evidence="2" id="KW-1185">Reference proteome</keyword>
<dbReference type="EMBL" id="JAYMYR010000011">
    <property type="protein sequence ID" value="KAK7333661.1"/>
    <property type="molecule type" value="Genomic_DNA"/>
</dbReference>